<feature type="transmembrane region" description="Helical" evidence="1">
    <location>
        <begin position="220"/>
        <end position="238"/>
    </location>
</feature>
<dbReference type="InterPro" id="IPR005240">
    <property type="entry name" value="DUF389"/>
</dbReference>
<evidence type="ECO:0000313" key="3">
    <source>
        <dbReference type="Proteomes" id="UP001240236"/>
    </source>
</evidence>
<reference evidence="2 3" key="1">
    <citation type="submission" date="2023-07" db="EMBL/GenBank/DDBJ databases">
        <title>Sequencing the genomes of 1000 actinobacteria strains.</title>
        <authorList>
            <person name="Klenk H.-P."/>
        </authorList>
    </citation>
    <scope>NUCLEOTIDE SEQUENCE [LARGE SCALE GENOMIC DNA]</scope>
    <source>
        <strain evidence="2 3">DSM 44709</strain>
    </source>
</reference>
<feature type="transmembrane region" description="Helical" evidence="1">
    <location>
        <begin position="245"/>
        <end position="268"/>
    </location>
</feature>
<feature type="transmembrane region" description="Helical" evidence="1">
    <location>
        <begin position="141"/>
        <end position="162"/>
    </location>
</feature>
<feature type="transmembrane region" description="Helical" evidence="1">
    <location>
        <begin position="174"/>
        <end position="200"/>
    </location>
</feature>
<dbReference type="PANTHER" id="PTHR20992:SF9">
    <property type="entry name" value="AT15442P-RELATED"/>
    <property type="match status" value="1"/>
</dbReference>
<keyword evidence="3" id="KW-1185">Reference proteome</keyword>
<proteinExistence type="predicted"/>
<feature type="transmembrane region" description="Helical" evidence="1">
    <location>
        <begin position="280"/>
        <end position="302"/>
    </location>
</feature>
<keyword evidence="1" id="KW-1133">Transmembrane helix</keyword>
<dbReference type="Pfam" id="PF04087">
    <property type="entry name" value="DUF389"/>
    <property type="match status" value="1"/>
</dbReference>
<evidence type="ECO:0000313" key="2">
    <source>
        <dbReference type="EMBL" id="MDQ0365251.1"/>
    </source>
</evidence>
<keyword evidence="1" id="KW-0812">Transmembrane</keyword>
<sequence length="309" mass="31987">MLHIRVISPESMTAKVEQMLLADQAVTHLTVVAGAARSPRGDLIEFDVVREGASGVLDALRGLGVDERGAISVESVDLAISGAAERAADRTPGLGVDAVVWHEIEHKTGEETALSASFLAFMSVACVIAGIGVLLDQPILIVGSMVVGPEFGPLAALCVGLVQRRGDLLRRSVLALVIGFPVGMAVTVLATWLLTAFGLFDASMLVAERPLTDFIWRPDALSWVVGFLAGVAGILSLTSSKAGTLVGVLISVTTVPAAANAAVAIAYGVGNEAWGSALQLVINLVAIVLAGVLTLLVQQVAWKVAARRS</sequence>
<dbReference type="AlphaFoldDB" id="A0AAE4AX04"/>
<name>A0AAE4AX04_9ACTN</name>
<evidence type="ECO:0000256" key="1">
    <source>
        <dbReference type="SAM" id="Phobius"/>
    </source>
</evidence>
<comment type="caution">
    <text evidence="2">The sequence shown here is derived from an EMBL/GenBank/DDBJ whole genome shotgun (WGS) entry which is preliminary data.</text>
</comment>
<dbReference type="RefSeq" id="WP_307237655.1">
    <property type="nucleotide sequence ID" value="NZ_JAUSUZ010000001.1"/>
</dbReference>
<gene>
    <name evidence="2" type="ORF">J2S42_001920</name>
</gene>
<organism evidence="2 3">
    <name type="scientific">Catenuloplanes indicus</name>
    <dbReference type="NCBI Taxonomy" id="137267"/>
    <lineage>
        <taxon>Bacteria</taxon>
        <taxon>Bacillati</taxon>
        <taxon>Actinomycetota</taxon>
        <taxon>Actinomycetes</taxon>
        <taxon>Micromonosporales</taxon>
        <taxon>Micromonosporaceae</taxon>
        <taxon>Catenuloplanes</taxon>
    </lineage>
</organism>
<keyword evidence="1" id="KW-0472">Membrane</keyword>
<accession>A0AAE4AX04</accession>
<dbReference type="PANTHER" id="PTHR20992">
    <property type="entry name" value="AT15442P-RELATED"/>
    <property type="match status" value="1"/>
</dbReference>
<dbReference type="Proteomes" id="UP001240236">
    <property type="component" value="Unassembled WGS sequence"/>
</dbReference>
<dbReference type="EMBL" id="JAUSUZ010000001">
    <property type="protein sequence ID" value="MDQ0365251.1"/>
    <property type="molecule type" value="Genomic_DNA"/>
</dbReference>
<feature type="transmembrane region" description="Helical" evidence="1">
    <location>
        <begin position="113"/>
        <end position="135"/>
    </location>
</feature>
<protein>
    <submittedName>
        <fullName evidence="2">Hydrophobic protein (TIGR00271 family)</fullName>
    </submittedName>
</protein>